<dbReference type="Pfam" id="PF07449">
    <property type="entry name" value="HyaE"/>
    <property type="match status" value="1"/>
</dbReference>
<dbReference type="EMBL" id="JAAGAA010000014">
    <property type="protein sequence ID" value="NDV13984.1"/>
    <property type="molecule type" value="Genomic_DNA"/>
</dbReference>
<comment type="similarity">
    <text evidence="1 2">Belongs to the HupG/HyaE family.</text>
</comment>
<dbReference type="Proteomes" id="UP000482578">
    <property type="component" value="Unassembled WGS sequence"/>
</dbReference>
<gene>
    <name evidence="3" type="ORF">GZH52_14510</name>
</gene>
<organism evidence="3 4">
    <name type="scientific">Crenobacter caeni</name>
    <dbReference type="NCBI Taxonomy" id="2705474"/>
    <lineage>
        <taxon>Bacteria</taxon>
        <taxon>Pseudomonadati</taxon>
        <taxon>Pseudomonadota</taxon>
        <taxon>Betaproteobacteria</taxon>
        <taxon>Neisseriales</taxon>
        <taxon>Neisseriaceae</taxon>
        <taxon>Crenobacter</taxon>
    </lineage>
</organism>
<sequence>MNLHANQATAALYARLAARDWPRVSDATLDEIAAGQPRLMLMLSADPLKYPEVADNVVIVPEVLAALGAAAPAVAWADVDESAKIARRFGVLKFPALLMLAAGDYVGVIAGLRNWPDIVEETAALLTAPTRRAPSIGIPLTAANTKGCA</sequence>
<protein>
    <recommendedName>
        <fullName evidence="2">Hydrogenase expression/formation protein</fullName>
    </recommendedName>
</protein>
<evidence type="ECO:0000256" key="2">
    <source>
        <dbReference type="PIRNR" id="PIRNR038934"/>
    </source>
</evidence>
<dbReference type="InterPro" id="IPR036249">
    <property type="entry name" value="Thioredoxin-like_sf"/>
</dbReference>
<keyword evidence="4" id="KW-1185">Reference proteome</keyword>
<dbReference type="SUPFAM" id="SSF52833">
    <property type="entry name" value="Thioredoxin-like"/>
    <property type="match status" value="1"/>
</dbReference>
<dbReference type="PIRSF" id="PIRSF038934">
    <property type="entry name" value="HyaE_HupG"/>
    <property type="match status" value="1"/>
</dbReference>
<dbReference type="Gene3D" id="3.40.30.10">
    <property type="entry name" value="Glutaredoxin"/>
    <property type="match status" value="1"/>
</dbReference>
<accession>A0A6B2KV48</accession>
<reference evidence="3 4" key="1">
    <citation type="submission" date="2020-02" db="EMBL/GenBank/DDBJ databases">
        <authorList>
            <person name="Yang Z."/>
        </authorList>
    </citation>
    <scope>NUCLEOTIDE SEQUENCE [LARGE SCALE GENOMIC DNA]</scope>
    <source>
        <strain evidence="3 4">HX-7-9</strain>
    </source>
</reference>
<dbReference type="InterPro" id="IPR010893">
    <property type="entry name" value="NiFe-hyd_mat_HyaE"/>
</dbReference>
<proteinExistence type="inferred from homology"/>
<comment type="caution">
    <text evidence="3">The sequence shown here is derived from an EMBL/GenBank/DDBJ whole genome shotgun (WGS) entry which is preliminary data.</text>
</comment>
<evidence type="ECO:0000313" key="4">
    <source>
        <dbReference type="Proteomes" id="UP000482578"/>
    </source>
</evidence>
<dbReference type="RefSeq" id="WP_163317463.1">
    <property type="nucleotide sequence ID" value="NZ_JAAGAA010000014.1"/>
</dbReference>
<dbReference type="AlphaFoldDB" id="A0A6B2KV48"/>
<evidence type="ECO:0000256" key="1">
    <source>
        <dbReference type="ARBA" id="ARBA00009004"/>
    </source>
</evidence>
<evidence type="ECO:0000313" key="3">
    <source>
        <dbReference type="EMBL" id="NDV13984.1"/>
    </source>
</evidence>
<name>A0A6B2KV48_9NEIS</name>